<dbReference type="InterPro" id="IPR005753">
    <property type="entry name" value="DNA_helicase_ATP-dep_UvrD"/>
</dbReference>
<feature type="domain" description="UvrD-like helicase ATP-binding" evidence="15">
    <location>
        <begin position="8"/>
        <end position="287"/>
    </location>
</feature>
<evidence type="ECO:0000256" key="7">
    <source>
        <dbReference type="ARBA" id="ARBA00023125"/>
    </source>
</evidence>
<dbReference type="GO" id="GO:0033202">
    <property type="term" value="C:DNA helicase complex"/>
    <property type="evidence" value="ECO:0007669"/>
    <property type="project" value="TreeGrafter"/>
</dbReference>
<evidence type="ECO:0000256" key="11">
    <source>
        <dbReference type="ARBA" id="ARBA00034808"/>
    </source>
</evidence>
<name>A0A3D8M795_9ALTE</name>
<dbReference type="CDD" id="cd18807">
    <property type="entry name" value="SF1_C_UvrD"/>
    <property type="match status" value="1"/>
</dbReference>
<dbReference type="GO" id="GO:0005829">
    <property type="term" value="C:cytosol"/>
    <property type="evidence" value="ECO:0007669"/>
    <property type="project" value="TreeGrafter"/>
</dbReference>
<evidence type="ECO:0000256" key="3">
    <source>
        <dbReference type="ARBA" id="ARBA00022763"/>
    </source>
</evidence>
<dbReference type="OrthoDB" id="9806690at2"/>
<evidence type="ECO:0000313" key="17">
    <source>
        <dbReference type="EMBL" id="RDV25520.1"/>
    </source>
</evidence>
<dbReference type="RefSeq" id="WP_115593174.1">
    <property type="nucleotide sequence ID" value="NZ_QRHA01000006.1"/>
</dbReference>
<evidence type="ECO:0000256" key="8">
    <source>
        <dbReference type="ARBA" id="ARBA00023204"/>
    </source>
</evidence>
<reference evidence="18" key="1">
    <citation type="submission" date="2018-08" db="EMBL/GenBank/DDBJ databases">
        <authorList>
            <person name="Zhang J."/>
            <person name="Du Z.-J."/>
        </authorList>
    </citation>
    <scope>NUCLEOTIDE SEQUENCE [LARGE SCALE GENOMIC DNA]</scope>
    <source>
        <strain evidence="18">KCTC 52655</strain>
    </source>
</reference>
<dbReference type="FunFam" id="1.10.10.160:FF:000002">
    <property type="entry name" value="DNA helicase"/>
    <property type="match status" value="1"/>
</dbReference>
<proteinExistence type="inferred from homology"/>
<feature type="binding site" evidence="14">
    <location>
        <begin position="29"/>
        <end position="36"/>
    </location>
    <ligand>
        <name>ATP</name>
        <dbReference type="ChEBI" id="CHEBI:30616"/>
    </ligand>
</feature>
<dbReference type="NCBIfam" id="TIGR01075">
    <property type="entry name" value="uvrD"/>
    <property type="match status" value="1"/>
</dbReference>
<dbReference type="GO" id="GO:0003677">
    <property type="term" value="F:DNA binding"/>
    <property type="evidence" value="ECO:0007669"/>
    <property type="project" value="UniProtKB-KW"/>
</dbReference>
<dbReference type="InterPro" id="IPR014016">
    <property type="entry name" value="UvrD-like_ATP-bd"/>
</dbReference>
<keyword evidence="4 14" id="KW-0378">Hydrolase</keyword>
<dbReference type="InterPro" id="IPR000212">
    <property type="entry name" value="DNA_helicase_UvrD/REP"/>
</dbReference>
<keyword evidence="8" id="KW-0234">DNA repair</keyword>
<dbReference type="AlphaFoldDB" id="A0A3D8M795"/>
<keyword evidence="18" id="KW-1185">Reference proteome</keyword>
<evidence type="ECO:0000256" key="5">
    <source>
        <dbReference type="ARBA" id="ARBA00022806"/>
    </source>
</evidence>
<evidence type="ECO:0000256" key="12">
    <source>
        <dbReference type="ARBA" id="ARBA00034923"/>
    </source>
</evidence>
<dbReference type="GO" id="GO:0005524">
    <property type="term" value="F:ATP binding"/>
    <property type="evidence" value="ECO:0007669"/>
    <property type="project" value="UniProtKB-UniRule"/>
</dbReference>
<accession>A0A3D8M795</accession>
<comment type="caution">
    <text evidence="17">The sequence shown here is derived from an EMBL/GenBank/DDBJ whole genome shotgun (WGS) entry which is preliminary data.</text>
</comment>
<evidence type="ECO:0000256" key="6">
    <source>
        <dbReference type="ARBA" id="ARBA00022840"/>
    </source>
</evidence>
<dbReference type="NCBIfam" id="NF008743">
    <property type="entry name" value="PRK11773.1"/>
    <property type="match status" value="1"/>
</dbReference>
<gene>
    <name evidence="17" type="ORF">DXV75_09490</name>
</gene>
<keyword evidence="3" id="KW-0227">DNA damage</keyword>
<dbReference type="SUPFAM" id="SSF52540">
    <property type="entry name" value="P-loop containing nucleoside triphosphate hydrolases"/>
    <property type="match status" value="1"/>
</dbReference>
<evidence type="ECO:0000313" key="18">
    <source>
        <dbReference type="Proteomes" id="UP000256561"/>
    </source>
</evidence>
<dbReference type="InterPro" id="IPR013986">
    <property type="entry name" value="DExx_box_DNA_helicase_dom_sf"/>
</dbReference>
<dbReference type="Pfam" id="PF00580">
    <property type="entry name" value="UvrD-helicase"/>
    <property type="match status" value="1"/>
</dbReference>
<keyword evidence="2 14" id="KW-0547">Nucleotide-binding</keyword>
<dbReference type="Gene3D" id="3.40.50.300">
    <property type="entry name" value="P-loop containing nucleotide triphosphate hydrolases"/>
    <property type="match status" value="2"/>
</dbReference>
<dbReference type="Gene3D" id="1.10.486.10">
    <property type="entry name" value="PCRA, domain 4"/>
    <property type="match status" value="1"/>
</dbReference>
<comment type="similarity">
    <text evidence="1">Belongs to the helicase family. UvrD subfamily.</text>
</comment>
<feature type="domain" description="UvrD-like helicase C-terminal" evidence="16">
    <location>
        <begin position="288"/>
        <end position="565"/>
    </location>
</feature>
<evidence type="ECO:0000256" key="10">
    <source>
        <dbReference type="ARBA" id="ARBA00034617"/>
    </source>
</evidence>
<dbReference type="GO" id="GO:0016887">
    <property type="term" value="F:ATP hydrolysis activity"/>
    <property type="evidence" value="ECO:0007669"/>
    <property type="project" value="RHEA"/>
</dbReference>
<comment type="catalytic activity">
    <reaction evidence="13">
        <text>ATP + H2O = ADP + phosphate + H(+)</text>
        <dbReference type="Rhea" id="RHEA:13065"/>
        <dbReference type="ChEBI" id="CHEBI:15377"/>
        <dbReference type="ChEBI" id="CHEBI:15378"/>
        <dbReference type="ChEBI" id="CHEBI:30616"/>
        <dbReference type="ChEBI" id="CHEBI:43474"/>
        <dbReference type="ChEBI" id="CHEBI:456216"/>
        <dbReference type="EC" id="5.6.2.4"/>
    </reaction>
</comment>
<dbReference type="GO" id="GO:0043138">
    <property type="term" value="F:3'-5' DNA helicase activity"/>
    <property type="evidence" value="ECO:0007669"/>
    <property type="project" value="UniProtKB-EC"/>
</dbReference>
<comment type="catalytic activity">
    <reaction evidence="10">
        <text>Couples ATP hydrolysis with the unwinding of duplex DNA by translocating in the 3'-5' direction.</text>
        <dbReference type="EC" id="5.6.2.4"/>
    </reaction>
</comment>
<dbReference type="Pfam" id="PF13361">
    <property type="entry name" value="UvrD_C"/>
    <property type="match status" value="1"/>
</dbReference>
<keyword evidence="9" id="KW-0413">Isomerase</keyword>
<evidence type="ECO:0000256" key="9">
    <source>
        <dbReference type="ARBA" id="ARBA00023235"/>
    </source>
</evidence>
<dbReference type="EC" id="5.6.2.4" evidence="11"/>
<dbReference type="InterPro" id="IPR014017">
    <property type="entry name" value="DNA_helicase_UvrD-like_C"/>
</dbReference>
<protein>
    <recommendedName>
        <fullName evidence="11">DNA 3'-5' helicase</fullName>
        <ecNumber evidence="11">5.6.2.4</ecNumber>
    </recommendedName>
    <alternativeName>
        <fullName evidence="12">DNA 3'-5' helicase II</fullName>
    </alternativeName>
</protein>
<evidence type="ECO:0000259" key="15">
    <source>
        <dbReference type="PROSITE" id="PS51198"/>
    </source>
</evidence>
<dbReference type="PANTHER" id="PTHR11070:SF2">
    <property type="entry name" value="ATP-DEPENDENT DNA HELICASE SRS2"/>
    <property type="match status" value="1"/>
</dbReference>
<dbReference type="Gene3D" id="1.10.10.160">
    <property type="match status" value="1"/>
</dbReference>
<dbReference type="Proteomes" id="UP000256561">
    <property type="component" value="Unassembled WGS sequence"/>
</dbReference>
<evidence type="ECO:0000256" key="13">
    <source>
        <dbReference type="ARBA" id="ARBA00048988"/>
    </source>
</evidence>
<dbReference type="PROSITE" id="PS51198">
    <property type="entry name" value="UVRD_HELICASE_ATP_BIND"/>
    <property type="match status" value="1"/>
</dbReference>
<keyword evidence="5 14" id="KW-0347">Helicase</keyword>
<keyword evidence="6 14" id="KW-0067">ATP-binding</keyword>
<organism evidence="17 18">
    <name type="scientific">Alteromonas aestuariivivens</name>
    <dbReference type="NCBI Taxonomy" id="1938339"/>
    <lineage>
        <taxon>Bacteria</taxon>
        <taxon>Pseudomonadati</taxon>
        <taxon>Pseudomonadota</taxon>
        <taxon>Gammaproteobacteria</taxon>
        <taxon>Alteromonadales</taxon>
        <taxon>Alteromonadaceae</taxon>
        <taxon>Alteromonas/Salinimonas group</taxon>
        <taxon>Alteromonas</taxon>
    </lineage>
</organism>
<dbReference type="EMBL" id="QRHA01000006">
    <property type="protein sequence ID" value="RDV25520.1"/>
    <property type="molecule type" value="Genomic_DNA"/>
</dbReference>
<evidence type="ECO:0000256" key="14">
    <source>
        <dbReference type="PROSITE-ProRule" id="PRU00560"/>
    </source>
</evidence>
<dbReference type="FunFam" id="3.40.50.300:FF:001201">
    <property type="entry name" value="ATP-dependent DNA helicase UvrD2"/>
    <property type="match status" value="1"/>
</dbReference>
<evidence type="ECO:0000256" key="1">
    <source>
        <dbReference type="ARBA" id="ARBA00009922"/>
    </source>
</evidence>
<dbReference type="GO" id="GO:0000725">
    <property type="term" value="P:recombinational repair"/>
    <property type="evidence" value="ECO:0007669"/>
    <property type="project" value="TreeGrafter"/>
</dbReference>
<dbReference type="InterPro" id="IPR027417">
    <property type="entry name" value="P-loop_NTPase"/>
</dbReference>
<dbReference type="CDD" id="cd17932">
    <property type="entry name" value="DEXQc_UvrD"/>
    <property type="match status" value="1"/>
</dbReference>
<dbReference type="PANTHER" id="PTHR11070">
    <property type="entry name" value="UVRD / RECB / PCRA DNA HELICASE FAMILY MEMBER"/>
    <property type="match status" value="1"/>
</dbReference>
<dbReference type="GO" id="GO:0006260">
    <property type="term" value="P:DNA replication"/>
    <property type="evidence" value="ECO:0007669"/>
    <property type="project" value="InterPro"/>
</dbReference>
<dbReference type="PROSITE" id="PS51217">
    <property type="entry name" value="UVRD_HELICASE_CTER"/>
    <property type="match status" value="1"/>
</dbReference>
<evidence type="ECO:0000256" key="4">
    <source>
        <dbReference type="ARBA" id="ARBA00022801"/>
    </source>
</evidence>
<keyword evidence="7" id="KW-0238">DNA-binding</keyword>
<dbReference type="Pfam" id="PF21196">
    <property type="entry name" value="PcrA_UvrD_tudor"/>
    <property type="match status" value="1"/>
</dbReference>
<evidence type="ECO:0000256" key="2">
    <source>
        <dbReference type="ARBA" id="ARBA00022741"/>
    </source>
</evidence>
<evidence type="ECO:0000259" key="16">
    <source>
        <dbReference type="PROSITE" id="PS51217"/>
    </source>
</evidence>
<sequence length="723" mass="82236">MDVSRLLDELNDKQREAVAAPLSNALVLAGAGSGKTRVLVHRIAWLMEVENIAPFSILAVTFTNKAAREMRGRIESLMGRSLHTMWIGTFHGLAHRLLRAHHAEAGLPENFQILDSDDQYRLIRRILKSLNLDEKHWAPRQIQWYINGNKDEGLRPHHIETHGDHTQQKMRDIYAAYQEACDRAGLVDFAELLLRAHELWAKNPDILANYQRRFRAVLVDEFQDTNNIQYAWLRMLCSGNTNNIMIVGDDDQSIYGWRGANIDNLHHFLKDFDTPTTIRLEQNYRSTGTILKAANAVIDNNQGRLGKELWTQGSEGEPISVYAGFNELDEARFVVSQLKDWLQQGNALKDSAILYRNNAQSRVLEEALLHEGLPYRIYGGLRFFERQEIKDALGYLRMVNHPHDDAAFERVVNTPSRGIGDKTLTQVRDTARLHNCSLWQASHLLISEGALKGRAANALQGFTGLVTELEQQLLDEPLEEQANKAIKHSGLYAMYQAERGEKAQARLENLEELVTACKQFIVPEEADEMTPLAAFLAHASLEAGEAQAQLDQDAVQVMTIHTAKGLEFPLVFMAGVEEGMFPSQMTNDEPGRMEEERRLCYVGMTRAMQKLFITYAESRRLYGQDKYHTASRFIREIPSDCVLEVRLKSTVQRPIHNRFSRATSHEAFESSGFQLGQRVRHRKFGEGIVLNYEGSGEHARVQVNFDEYGSKWLVLAYAKLEQA</sequence>